<sequence>MNIQIELSAQELQYLLGALQYREIEGWNLSDQEKTALSKMHRHFKALQRQDHLFTKATPDELEAEIAKSQRYMDKCPVQEGADATARYIDKLEARLAELIEPDYAPALTMEEVLAPQGGHHV</sequence>
<name>A0ABP9V5C7_9DEIO</name>
<dbReference type="EMBL" id="BAABRN010000001">
    <property type="protein sequence ID" value="GAA5500487.1"/>
    <property type="molecule type" value="Genomic_DNA"/>
</dbReference>
<evidence type="ECO:0000313" key="2">
    <source>
        <dbReference type="Proteomes" id="UP001458946"/>
    </source>
</evidence>
<protein>
    <recommendedName>
        <fullName evidence="3">YlbF family regulator</fullName>
    </recommendedName>
</protein>
<proteinExistence type="predicted"/>
<gene>
    <name evidence="1" type="ORF">Dxin01_00208</name>
</gene>
<dbReference type="Proteomes" id="UP001458946">
    <property type="component" value="Unassembled WGS sequence"/>
</dbReference>
<keyword evidence="2" id="KW-1185">Reference proteome</keyword>
<reference evidence="1 2" key="1">
    <citation type="submission" date="2024-02" db="EMBL/GenBank/DDBJ databases">
        <title>Deinococcus xinjiangensis NBRC 107630.</title>
        <authorList>
            <person name="Ichikawa N."/>
            <person name="Katano-Makiyama Y."/>
            <person name="Hidaka K."/>
        </authorList>
    </citation>
    <scope>NUCLEOTIDE SEQUENCE [LARGE SCALE GENOMIC DNA]</scope>
    <source>
        <strain evidence="1 2">NBRC 107630</strain>
    </source>
</reference>
<comment type="caution">
    <text evidence="1">The sequence shown here is derived from an EMBL/GenBank/DDBJ whole genome shotgun (WGS) entry which is preliminary data.</text>
</comment>
<evidence type="ECO:0008006" key="3">
    <source>
        <dbReference type="Google" id="ProtNLM"/>
    </source>
</evidence>
<accession>A0ABP9V5C7</accession>
<dbReference type="RefSeq" id="WP_353540471.1">
    <property type="nucleotide sequence ID" value="NZ_BAABRN010000001.1"/>
</dbReference>
<organism evidence="1 2">
    <name type="scientific">Deinococcus xinjiangensis</name>
    <dbReference type="NCBI Taxonomy" id="457454"/>
    <lineage>
        <taxon>Bacteria</taxon>
        <taxon>Thermotogati</taxon>
        <taxon>Deinococcota</taxon>
        <taxon>Deinococci</taxon>
        <taxon>Deinococcales</taxon>
        <taxon>Deinococcaceae</taxon>
        <taxon>Deinococcus</taxon>
    </lineage>
</organism>
<evidence type="ECO:0000313" key="1">
    <source>
        <dbReference type="EMBL" id="GAA5500487.1"/>
    </source>
</evidence>